<organism evidence="2 3">
    <name type="scientific">Amycolatopsis endophytica</name>
    <dbReference type="NCBI Taxonomy" id="860233"/>
    <lineage>
        <taxon>Bacteria</taxon>
        <taxon>Bacillati</taxon>
        <taxon>Actinomycetota</taxon>
        <taxon>Actinomycetes</taxon>
        <taxon>Pseudonocardiales</taxon>
        <taxon>Pseudonocardiaceae</taxon>
        <taxon>Amycolatopsis</taxon>
    </lineage>
</organism>
<dbReference type="InterPro" id="IPR029058">
    <property type="entry name" value="AB_hydrolase_fold"/>
</dbReference>
<keyword evidence="3" id="KW-1185">Reference proteome</keyword>
<dbReference type="EMBL" id="JACCFK010000002">
    <property type="protein sequence ID" value="NYI91887.1"/>
    <property type="molecule type" value="Genomic_DNA"/>
</dbReference>
<proteinExistence type="predicted"/>
<evidence type="ECO:0000313" key="3">
    <source>
        <dbReference type="Proteomes" id="UP000549616"/>
    </source>
</evidence>
<gene>
    <name evidence="2" type="ORF">HNR02_005262</name>
</gene>
<dbReference type="GO" id="GO:0003824">
    <property type="term" value="F:catalytic activity"/>
    <property type="evidence" value="ECO:0007669"/>
    <property type="project" value="UniProtKB-ARBA"/>
</dbReference>
<evidence type="ECO:0000259" key="1">
    <source>
        <dbReference type="Pfam" id="PF12697"/>
    </source>
</evidence>
<dbReference type="Pfam" id="PF12697">
    <property type="entry name" value="Abhydrolase_6"/>
    <property type="match status" value="1"/>
</dbReference>
<dbReference type="InterPro" id="IPR000073">
    <property type="entry name" value="AB_hydrolase_1"/>
</dbReference>
<protein>
    <submittedName>
        <fullName evidence="2">Pimeloyl-ACP methyl ester carboxylesterase</fullName>
    </submittedName>
</protein>
<reference evidence="2 3" key="1">
    <citation type="submission" date="2020-07" db="EMBL/GenBank/DDBJ databases">
        <title>Sequencing the genomes of 1000 actinobacteria strains.</title>
        <authorList>
            <person name="Klenk H.-P."/>
        </authorList>
    </citation>
    <scope>NUCLEOTIDE SEQUENCE [LARGE SCALE GENOMIC DNA]</scope>
    <source>
        <strain evidence="2 3">DSM 104006</strain>
    </source>
</reference>
<dbReference type="AlphaFoldDB" id="A0A853BB24"/>
<sequence length="265" mass="28827">MMTLLQPAREVGETIRTATREHLLFAMLDIPRLLRHPVWRAGDPEEGAGQGVLLIPGFGFGDRSLTLAGAWLRARGYRPTGARIGLNVGCTTELVDRIVVRLERHAEDTGRRVVLVGQSRGGWLARLTALRRPDLVRGLVMLGSPVLDPLGAHPKVVRVARLLARLSTLGVPGLMDLDCFTGSCYHENIEALAAPLPADVPALAVYSREDSIAPWELCLDPWAECVEVHSTHTGMGLDPDFYAAAAPRLANWARAEENGQLPQAC</sequence>
<dbReference type="RefSeq" id="WP_179776205.1">
    <property type="nucleotide sequence ID" value="NZ_JACCFK010000002.1"/>
</dbReference>
<comment type="caution">
    <text evidence="2">The sequence shown here is derived from an EMBL/GenBank/DDBJ whole genome shotgun (WGS) entry which is preliminary data.</text>
</comment>
<accession>A0A853BB24</accession>
<feature type="domain" description="AB hydrolase-1" evidence="1">
    <location>
        <begin position="52"/>
        <end position="245"/>
    </location>
</feature>
<dbReference type="Proteomes" id="UP000549616">
    <property type="component" value="Unassembled WGS sequence"/>
</dbReference>
<evidence type="ECO:0000313" key="2">
    <source>
        <dbReference type="EMBL" id="NYI91887.1"/>
    </source>
</evidence>
<dbReference type="SUPFAM" id="SSF53474">
    <property type="entry name" value="alpha/beta-Hydrolases"/>
    <property type="match status" value="1"/>
</dbReference>
<dbReference type="Gene3D" id="3.40.50.1820">
    <property type="entry name" value="alpha/beta hydrolase"/>
    <property type="match status" value="1"/>
</dbReference>
<name>A0A853BB24_9PSEU</name>